<reference evidence="2 3" key="1">
    <citation type="submission" date="2016-04" db="EMBL/GenBank/DDBJ databases">
        <title>Complete genome sequencing and analysis of CBMB27, Methylobacterium phyllosphaerae isolated from leaf tissues of rice (Oryza sativa L.).</title>
        <authorList>
            <person name="Lee Y."/>
            <person name="Hwangbo K."/>
            <person name="Chung H."/>
            <person name="Yoo J."/>
            <person name="Kim K.Y."/>
            <person name="Sa T.M."/>
            <person name="Um Y."/>
            <person name="Madhaiyan M."/>
        </authorList>
    </citation>
    <scope>NUCLEOTIDE SEQUENCE [LARGE SCALE GENOMIC DNA]</scope>
    <source>
        <strain evidence="2 3">CBMB27</strain>
    </source>
</reference>
<feature type="region of interest" description="Disordered" evidence="1">
    <location>
        <begin position="501"/>
        <end position="520"/>
    </location>
</feature>
<dbReference type="Proteomes" id="UP000185487">
    <property type="component" value="Chromosome"/>
</dbReference>
<evidence type="ECO:0000313" key="3">
    <source>
        <dbReference type="Proteomes" id="UP000185487"/>
    </source>
</evidence>
<name>A0ABM6FXS4_9HYPH</name>
<evidence type="ECO:0000313" key="2">
    <source>
        <dbReference type="EMBL" id="APT30113.1"/>
    </source>
</evidence>
<organism evidence="2 3">
    <name type="scientific">Methylobacterium phyllosphaerae</name>
    <dbReference type="NCBI Taxonomy" id="418223"/>
    <lineage>
        <taxon>Bacteria</taxon>
        <taxon>Pseudomonadati</taxon>
        <taxon>Pseudomonadota</taxon>
        <taxon>Alphaproteobacteria</taxon>
        <taxon>Hyphomicrobiales</taxon>
        <taxon>Methylobacteriaceae</taxon>
        <taxon>Methylobacterium</taxon>
    </lineage>
</organism>
<dbReference type="EMBL" id="CP015367">
    <property type="protein sequence ID" value="APT30113.1"/>
    <property type="molecule type" value="Genomic_DNA"/>
</dbReference>
<sequence>MTVADSVRAWSANVRWDREIRRAARFVAWALADRSEFGRAGCRATDAEIAAELGVAENTVKNAILQLRSRGHIDWTWRTSRGQDIRTLFPVLATDQLSTPRVTMDPAPIVGADTDPEHTSCESLNCELKEVAMTAPATINIVQDIPILEPSLTKERLSLPHAAIGLAPSVGADTDPEHTSCEPLNGELDGGAITAPAAGKVVQDIRTLDPTLSEMRLSLPHAAIGLAPSVGADTDPEPASCEPLNGELDGGAITAPAAGKVVQDIRTLDPTLSEMRLSLPHAAIGLAPRVGADTDPEPASCEPLNGELDGGAITAPAAGKVVQDIRTLDPTLSEMRLSLPHAAIGLEPSVGADTDPEPASCEPLNGELDGGAITAPAAGKVVQDIRTLDPTLSEMRLSLPHAAIGLEPSVGADTDPEPASCEPLNGELEEAAITAPAAGKVVQDIRTLDPTLSEMRLSLPHAAIGLEPSVGADPDLKPSSCEALNRKLEDIAVTEPAAVKVAGRRKPSRDGNRRPEASVPFSEWTRDLQRTHVQDLIDRLPNSGWYARCSERGCEARAAFICADEGHTFCRPHRRYAYEAVALAAFGLGPEDWAGRPECDGDFRGW</sequence>
<protein>
    <recommendedName>
        <fullName evidence="4">Helix-turn-helix domain-containing protein</fullName>
    </recommendedName>
</protein>
<keyword evidence="3" id="KW-1185">Reference proteome</keyword>
<proteinExistence type="predicted"/>
<evidence type="ECO:0000256" key="1">
    <source>
        <dbReference type="SAM" id="MobiDB-lite"/>
    </source>
</evidence>
<evidence type="ECO:0008006" key="4">
    <source>
        <dbReference type="Google" id="ProtNLM"/>
    </source>
</evidence>
<accession>A0ABM6FXS4</accession>
<gene>
    <name evidence="2" type="ORF">MCBMB27_00822</name>
</gene>